<dbReference type="InterPro" id="IPR025110">
    <property type="entry name" value="AMP-bd_C"/>
</dbReference>
<dbReference type="FunFam" id="3.30.300.30:FF:000008">
    <property type="entry name" value="2,3-dihydroxybenzoate-AMP ligase"/>
    <property type="match status" value="1"/>
</dbReference>
<reference evidence="5" key="1">
    <citation type="submission" date="2021-04" db="EMBL/GenBank/DDBJ databases">
        <title>Whole genome sequencing of Enterococci isolates from hospitalized patients.</title>
        <authorList>
            <person name="Ogoti B.M."/>
            <person name="Onyambu F.G."/>
        </authorList>
    </citation>
    <scope>NUCLEOTIDE SEQUENCE</scope>
    <source>
        <strain evidence="5">242</strain>
    </source>
</reference>
<dbReference type="AlphaFoldDB" id="A0A941J7J1"/>
<comment type="caution">
    <text evidence="5">The sequence shown here is derived from an EMBL/GenBank/DDBJ whole genome shotgun (WGS) entry which is preliminary data.</text>
</comment>
<proteinExistence type="inferred from homology"/>
<dbReference type="InterPro" id="IPR045851">
    <property type="entry name" value="AMP-bd_C_sf"/>
</dbReference>
<comment type="similarity">
    <text evidence="1">Belongs to the ATP-dependent AMP-binding enzyme family.</text>
</comment>
<evidence type="ECO:0000259" key="4">
    <source>
        <dbReference type="Pfam" id="PF13193"/>
    </source>
</evidence>
<accession>A0A941J7J1</accession>
<feature type="domain" description="AMP-binding enzyme C-terminal" evidence="4">
    <location>
        <begin position="78"/>
        <end position="153"/>
    </location>
</feature>
<dbReference type="InterPro" id="IPR042099">
    <property type="entry name" value="ANL_N_sf"/>
</dbReference>
<dbReference type="PANTHER" id="PTHR43767:SF1">
    <property type="entry name" value="NONRIBOSOMAL PEPTIDE SYNTHASE PES1 (EUROFUNG)-RELATED"/>
    <property type="match status" value="1"/>
</dbReference>
<organism evidence="5 6">
    <name type="scientific">Peribacillus frigoritolerans</name>
    <dbReference type="NCBI Taxonomy" id="450367"/>
    <lineage>
        <taxon>Bacteria</taxon>
        <taxon>Bacillati</taxon>
        <taxon>Bacillota</taxon>
        <taxon>Bacilli</taxon>
        <taxon>Bacillales</taxon>
        <taxon>Bacillaceae</taxon>
        <taxon>Peribacillus</taxon>
    </lineage>
</organism>
<gene>
    <name evidence="5" type="ORF">KEH51_10810</name>
</gene>
<dbReference type="GO" id="GO:0016878">
    <property type="term" value="F:acid-thiol ligase activity"/>
    <property type="evidence" value="ECO:0007669"/>
    <property type="project" value="UniProtKB-ARBA"/>
</dbReference>
<dbReference type="Gene3D" id="3.30.300.30">
    <property type="match status" value="1"/>
</dbReference>
<feature type="region of interest" description="Disordered" evidence="3">
    <location>
        <begin position="164"/>
        <end position="184"/>
    </location>
</feature>
<dbReference type="Pfam" id="PF13193">
    <property type="entry name" value="AMP-binding_C"/>
    <property type="match status" value="1"/>
</dbReference>
<dbReference type="EMBL" id="JAGTPW010000015">
    <property type="protein sequence ID" value="MBR8644746.1"/>
    <property type="molecule type" value="Genomic_DNA"/>
</dbReference>
<evidence type="ECO:0000256" key="1">
    <source>
        <dbReference type="ARBA" id="ARBA00006432"/>
    </source>
</evidence>
<keyword evidence="2" id="KW-0436">Ligase</keyword>
<evidence type="ECO:0000256" key="2">
    <source>
        <dbReference type="ARBA" id="ARBA00022598"/>
    </source>
</evidence>
<dbReference type="SUPFAM" id="SSF56801">
    <property type="entry name" value="Acetyl-CoA synthetase-like"/>
    <property type="match status" value="1"/>
</dbReference>
<protein>
    <submittedName>
        <fullName evidence="5">AMP-binding protein</fullName>
    </submittedName>
</protein>
<name>A0A941J7J1_9BACI</name>
<evidence type="ECO:0000256" key="3">
    <source>
        <dbReference type="SAM" id="MobiDB-lite"/>
    </source>
</evidence>
<dbReference type="InterPro" id="IPR050237">
    <property type="entry name" value="ATP-dep_AMP-bd_enzyme"/>
</dbReference>
<sequence length="184" mass="20833">MKTGVDELQAGERGELIIKGPQVMKGYWENAEETATALRDGWLYTGDIAKMDEEGYFYIVGRKKDMIIASGYNVYPIEVEDIIYQHPAVKETCVYGVPDSYRGETVKAAIVLKNGKSVTEQEIREFCVQRLARYKVPRSFEFREQLPKSAVGKILRRILMEEAQSPTAGGDKHSSYRKGAQMKP</sequence>
<evidence type="ECO:0000313" key="6">
    <source>
        <dbReference type="Proteomes" id="UP000680045"/>
    </source>
</evidence>
<dbReference type="Proteomes" id="UP000680045">
    <property type="component" value="Unassembled WGS sequence"/>
</dbReference>
<dbReference type="Gene3D" id="3.40.50.12780">
    <property type="entry name" value="N-terminal domain of ligase-like"/>
    <property type="match status" value="1"/>
</dbReference>
<evidence type="ECO:0000313" key="5">
    <source>
        <dbReference type="EMBL" id="MBR8644746.1"/>
    </source>
</evidence>
<dbReference type="PANTHER" id="PTHR43767">
    <property type="entry name" value="LONG-CHAIN-FATTY-ACID--COA LIGASE"/>
    <property type="match status" value="1"/>
</dbReference>